<name>A0A914HQZ8_GLORO</name>
<evidence type="ECO:0000313" key="2">
    <source>
        <dbReference type="Proteomes" id="UP000887572"/>
    </source>
</evidence>
<protein>
    <submittedName>
        <fullName evidence="3">Uncharacterized protein</fullName>
    </submittedName>
</protein>
<accession>A0A914HQZ8</accession>
<feature type="compositionally biased region" description="Polar residues" evidence="1">
    <location>
        <begin position="320"/>
        <end position="331"/>
    </location>
</feature>
<sequence length="331" mass="37812">MTSSTPLVLLTDEEEESLKRLELRLTAQLAKVRKSLAGEQNQQMKEGQKENESRMEIEPKKAKEKEEKKTEEAPEVKSNEGEKKESSKEERKCEDVISLLDDDVSLGEEEALFDAPKLFEEGGQSFWEACGRRAKTKSELQELRKDEVRKITASNAAKNKRIRSELDLPMEVEDEKKGKFANSKWDEKLQNLEDFERIAEEAKKALTLVLNVRQKALDIQDDAQRATSELQKLLGKMKKEEIPTTNEERGHDWGRPGQSTSFWSNEHDNRWHGQNRWRGRGNRRPYGQMWHERDGGPSGRGRGQGPSTSAGALTGWGTYLQHSGWNGPQGH</sequence>
<keyword evidence="2" id="KW-1185">Reference proteome</keyword>
<proteinExistence type="predicted"/>
<feature type="region of interest" description="Disordered" evidence="1">
    <location>
        <begin position="34"/>
        <end position="94"/>
    </location>
</feature>
<dbReference type="WBParaSite" id="Gr19_v10_g3652.t2">
    <property type="protein sequence ID" value="Gr19_v10_g3652.t2"/>
    <property type="gene ID" value="Gr19_v10_g3652"/>
</dbReference>
<organism evidence="2 3">
    <name type="scientific">Globodera rostochiensis</name>
    <name type="common">Golden nematode worm</name>
    <name type="synonym">Heterodera rostochiensis</name>
    <dbReference type="NCBI Taxonomy" id="31243"/>
    <lineage>
        <taxon>Eukaryota</taxon>
        <taxon>Metazoa</taxon>
        <taxon>Ecdysozoa</taxon>
        <taxon>Nematoda</taxon>
        <taxon>Chromadorea</taxon>
        <taxon>Rhabditida</taxon>
        <taxon>Tylenchina</taxon>
        <taxon>Tylenchomorpha</taxon>
        <taxon>Tylenchoidea</taxon>
        <taxon>Heteroderidae</taxon>
        <taxon>Heteroderinae</taxon>
        <taxon>Globodera</taxon>
    </lineage>
</organism>
<dbReference type="AlphaFoldDB" id="A0A914HQZ8"/>
<feature type="compositionally biased region" description="Basic and acidic residues" evidence="1">
    <location>
        <begin position="46"/>
        <end position="94"/>
    </location>
</feature>
<feature type="compositionally biased region" description="Basic residues" evidence="1">
    <location>
        <begin position="273"/>
        <end position="283"/>
    </location>
</feature>
<feature type="compositionally biased region" description="Basic and acidic residues" evidence="1">
    <location>
        <begin position="237"/>
        <end position="254"/>
    </location>
</feature>
<feature type="region of interest" description="Disordered" evidence="1">
    <location>
        <begin position="234"/>
        <end position="331"/>
    </location>
</feature>
<evidence type="ECO:0000256" key="1">
    <source>
        <dbReference type="SAM" id="MobiDB-lite"/>
    </source>
</evidence>
<evidence type="ECO:0000313" key="3">
    <source>
        <dbReference type="WBParaSite" id="Gr19_v10_g3652.t2"/>
    </source>
</evidence>
<reference evidence="3" key="1">
    <citation type="submission" date="2022-11" db="UniProtKB">
        <authorList>
            <consortium name="WormBaseParasite"/>
        </authorList>
    </citation>
    <scope>IDENTIFICATION</scope>
</reference>
<dbReference type="Proteomes" id="UP000887572">
    <property type="component" value="Unplaced"/>
</dbReference>